<feature type="compositionally biased region" description="Basic residues" evidence="1">
    <location>
        <begin position="1"/>
        <end position="10"/>
    </location>
</feature>
<comment type="caution">
    <text evidence="2">The sequence shown here is derived from an EMBL/GenBank/DDBJ whole genome shotgun (WGS) entry which is preliminary data.</text>
</comment>
<dbReference type="RefSeq" id="WP_183403356.1">
    <property type="nucleotide sequence ID" value="NZ_JACHGG010000002.1"/>
</dbReference>
<proteinExistence type="predicted"/>
<protein>
    <submittedName>
        <fullName evidence="2">Uncharacterized protein</fullName>
    </submittedName>
</protein>
<feature type="compositionally biased region" description="Basic and acidic residues" evidence="1">
    <location>
        <begin position="11"/>
        <end position="26"/>
    </location>
</feature>
<reference evidence="2 3" key="1">
    <citation type="submission" date="2020-08" db="EMBL/GenBank/DDBJ databases">
        <title>Genomic Encyclopedia of Type Strains, Phase IV (KMG-IV): sequencing the most valuable type-strain genomes for metagenomic binning, comparative biology and taxonomic classification.</title>
        <authorList>
            <person name="Goeker M."/>
        </authorList>
    </citation>
    <scope>NUCLEOTIDE SEQUENCE [LARGE SCALE GENOMIC DNA]</scope>
    <source>
        <strain evidence="2 3">DSM 26718</strain>
    </source>
</reference>
<evidence type="ECO:0000256" key="1">
    <source>
        <dbReference type="SAM" id="MobiDB-lite"/>
    </source>
</evidence>
<sequence>MPKSRSRKGRKVEPVAKKRKEEKNPDSFHRIGNAYYKLMKEAGERIDALRPMITDLTLRENYLLNFEAIALSYRKIAEVIVFANLAGHEREYADLYPKYQQEWRIKEIIQRIKGINPGYYPRPRRRNPTKDINQIEHLQLLSDGEWMTEDELIDMYNTCSGLIHAQNSFKEDIDLTPFPALFQSWANKLVGLLNYHLVHLPDGKHSVSFQMRDSNTGLPSVFLFEDITDQMPESVLSELQGNQSAS</sequence>
<dbReference type="EMBL" id="JACHGG010000002">
    <property type="protein sequence ID" value="MBB6058420.1"/>
    <property type="molecule type" value="Genomic_DNA"/>
</dbReference>
<name>A0A7W9SYX1_9BACT</name>
<evidence type="ECO:0000313" key="3">
    <source>
        <dbReference type="Proteomes" id="UP000532746"/>
    </source>
</evidence>
<evidence type="ECO:0000313" key="2">
    <source>
        <dbReference type="EMBL" id="MBB6058420.1"/>
    </source>
</evidence>
<organism evidence="2 3">
    <name type="scientific">Hymenobacter luteus</name>
    <dbReference type="NCBI Taxonomy" id="1411122"/>
    <lineage>
        <taxon>Bacteria</taxon>
        <taxon>Pseudomonadati</taxon>
        <taxon>Bacteroidota</taxon>
        <taxon>Cytophagia</taxon>
        <taxon>Cytophagales</taxon>
        <taxon>Hymenobacteraceae</taxon>
        <taxon>Hymenobacter</taxon>
    </lineage>
</organism>
<feature type="region of interest" description="Disordered" evidence="1">
    <location>
        <begin position="1"/>
        <end position="26"/>
    </location>
</feature>
<dbReference type="AlphaFoldDB" id="A0A7W9SYX1"/>
<accession>A0A7W9SYX1</accession>
<keyword evidence="3" id="KW-1185">Reference proteome</keyword>
<dbReference type="Proteomes" id="UP000532746">
    <property type="component" value="Unassembled WGS sequence"/>
</dbReference>
<gene>
    <name evidence="2" type="ORF">HNQ93_001266</name>
</gene>